<dbReference type="AlphaFoldDB" id="A0A1F2Q7D3"/>
<feature type="transmembrane region" description="Helical" evidence="1">
    <location>
        <begin position="58"/>
        <end position="82"/>
    </location>
</feature>
<evidence type="ECO:0000313" key="6">
    <source>
        <dbReference type="Proteomes" id="UP000627573"/>
    </source>
</evidence>
<organism evidence="2 6">
    <name type="scientific">Rhodococcus erythropolis</name>
    <name type="common">Arthrobacter picolinophilus</name>
    <dbReference type="NCBI Taxonomy" id="1833"/>
    <lineage>
        <taxon>Bacteria</taxon>
        <taxon>Bacillati</taxon>
        <taxon>Actinomycetota</taxon>
        <taxon>Actinomycetes</taxon>
        <taxon>Mycobacteriales</taxon>
        <taxon>Nocardiaceae</taxon>
        <taxon>Rhodococcus</taxon>
        <taxon>Rhodococcus erythropolis group</taxon>
    </lineage>
</organism>
<protein>
    <submittedName>
        <fullName evidence="2">Uncharacterized protein</fullName>
    </submittedName>
</protein>
<dbReference type="EMBL" id="CP124545">
    <property type="protein sequence ID" value="WGV51287.1"/>
    <property type="molecule type" value="Genomic_DNA"/>
</dbReference>
<sequence length="145" mass="15458">MSISTKVRRPTAVEAAFWLWIASAFLLILFGLINVTSASYSLREQFTDQGVSAGNIDIYVTFVRVSGLVLLLTGLAIGGLAGPTRAGKPLCRRILVIVSGVFAVLQIALVVAGISTVLALVVPVMLICACVAIYRDTTRSWFARG</sequence>
<reference evidence="3 5" key="1">
    <citation type="submission" date="2020-03" db="EMBL/GenBank/DDBJ databases">
        <title>Screen low temperature-resistant strains for efficient degradation of petroleum hydrocarbons under the low temperature.</title>
        <authorList>
            <person name="Wang Y."/>
            <person name="Chen J."/>
        </authorList>
    </citation>
    <scope>NUCLEOTIDE SEQUENCE [LARGE SCALE GENOMIC DNA]</scope>
    <source>
        <strain evidence="3 5">KB1</strain>
    </source>
</reference>
<dbReference type="OrthoDB" id="4464283at2"/>
<dbReference type="RefSeq" id="WP_019744370.1">
    <property type="nucleotide sequence ID" value="NZ_AP018733.1"/>
</dbReference>
<accession>A0A1F2Q7D3</accession>
<feature type="transmembrane region" description="Helical" evidence="1">
    <location>
        <begin position="94"/>
        <end position="111"/>
    </location>
</feature>
<feature type="transmembrane region" description="Helical" evidence="1">
    <location>
        <begin position="12"/>
        <end position="38"/>
    </location>
</feature>
<evidence type="ECO:0000313" key="3">
    <source>
        <dbReference type="EMBL" id="QIP39047.1"/>
    </source>
</evidence>
<proteinExistence type="predicted"/>
<dbReference type="Proteomes" id="UP001230933">
    <property type="component" value="Chromosome"/>
</dbReference>
<dbReference type="EMBL" id="CP050124">
    <property type="protein sequence ID" value="QIP39047.1"/>
    <property type="molecule type" value="Genomic_DNA"/>
</dbReference>
<keyword evidence="1" id="KW-0812">Transmembrane</keyword>
<evidence type="ECO:0000313" key="4">
    <source>
        <dbReference type="EMBL" id="WGV51287.1"/>
    </source>
</evidence>
<gene>
    <name evidence="3" type="ORF">G9444_1803</name>
    <name evidence="2" type="ORF">I3517_09460</name>
    <name evidence="4" type="ORF">QIE55_08745</name>
</gene>
<dbReference type="OMA" id="SYLTIYR"/>
<reference evidence="4" key="3">
    <citation type="submission" date="2023-08" db="EMBL/GenBank/DDBJ databases">
        <title>Isolation and Characterization of Rhodococcus erythropolis MGMM8.</title>
        <authorList>
            <person name="Diabankana R.G.C."/>
            <person name="Afordoanyi D.M."/>
            <person name="Validov S.Z."/>
        </authorList>
    </citation>
    <scope>NUCLEOTIDE SEQUENCE</scope>
    <source>
        <strain evidence="4">MGMM8</strain>
    </source>
</reference>
<reference evidence="2 6" key="2">
    <citation type="submission" date="2020-12" db="EMBL/GenBank/DDBJ databases">
        <title>Draft genome sequence of furan degrading bacterial strain FUR100.</title>
        <authorList>
            <person name="Woiski C."/>
        </authorList>
    </citation>
    <scope>NUCLEOTIDE SEQUENCE [LARGE SCALE GENOMIC DNA]</scope>
    <source>
        <strain evidence="2 6">FUR100</strain>
    </source>
</reference>
<keyword evidence="1" id="KW-1133">Transmembrane helix</keyword>
<dbReference type="EMBL" id="JAECSB010000030">
    <property type="protein sequence ID" value="MBH5142841.1"/>
    <property type="molecule type" value="Genomic_DNA"/>
</dbReference>
<dbReference type="Proteomes" id="UP000502345">
    <property type="component" value="Chromosome"/>
</dbReference>
<keyword evidence="1" id="KW-0472">Membrane</keyword>
<evidence type="ECO:0000313" key="2">
    <source>
        <dbReference type="EMBL" id="MBH5142841.1"/>
    </source>
</evidence>
<keyword evidence="6" id="KW-1185">Reference proteome</keyword>
<evidence type="ECO:0000313" key="5">
    <source>
        <dbReference type="Proteomes" id="UP000502345"/>
    </source>
</evidence>
<name>A0A1F2Q7D3_RHOER</name>
<evidence type="ECO:0000256" key="1">
    <source>
        <dbReference type="SAM" id="Phobius"/>
    </source>
</evidence>
<feature type="transmembrane region" description="Helical" evidence="1">
    <location>
        <begin position="117"/>
        <end position="134"/>
    </location>
</feature>
<dbReference type="GeneID" id="93802181"/>
<dbReference type="Proteomes" id="UP000627573">
    <property type="component" value="Unassembled WGS sequence"/>
</dbReference>